<evidence type="ECO:0000313" key="1">
    <source>
        <dbReference type="EMBL" id="GJT45525.1"/>
    </source>
</evidence>
<gene>
    <name evidence="1" type="ORF">Tco_0954240</name>
</gene>
<proteinExistence type="predicted"/>
<reference evidence="1" key="2">
    <citation type="submission" date="2022-01" db="EMBL/GenBank/DDBJ databases">
        <authorList>
            <person name="Yamashiro T."/>
            <person name="Shiraishi A."/>
            <person name="Satake H."/>
            <person name="Nakayama K."/>
        </authorList>
    </citation>
    <scope>NUCLEOTIDE SEQUENCE</scope>
</reference>
<protein>
    <submittedName>
        <fullName evidence="1">Uncharacterized protein</fullName>
    </submittedName>
</protein>
<dbReference type="EMBL" id="BQNB010015908">
    <property type="protein sequence ID" value="GJT45525.1"/>
    <property type="molecule type" value="Genomic_DNA"/>
</dbReference>
<reference evidence="1" key="1">
    <citation type="journal article" date="2022" name="Int. J. Mol. Sci.">
        <title>Draft Genome of Tanacetum Coccineum: Genomic Comparison of Closely Related Tanacetum-Family Plants.</title>
        <authorList>
            <person name="Yamashiro T."/>
            <person name="Shiraishi A."/>
            <person name="Nakayama K."/>
            <person name="Satake H."/>
        </authorList>
    </citation>
    <scope>NUCLEOTIDE SEQUENCE</scope>
</reference>
<accession>A0ABQ5E272</accession>
<sequence length="116" mass="12580">MATTRNLAPPGAIGNGPTMSIPYCEKGHADIMDVISCFGFLGIIQLSSFSCVKSATSLCVIDLSCITSTKTSLASLEKVIEANLHRAYALLFWSLLMCLIEWQGKLANNSFALYRL</sequence>
<evidence type="ECO:0000313" key="2">
    <source>
        <dbReference type="Proteomes" id="UP001151760"/>
    </source>
</evidence>
<name>A0ABQ5E272_9ASTR</name>
<organism evidence="1 2">
    <name type="scientific">Tanacetum coccineum</name>
    <dbReference type="NCBI Taxonomy" id="301880"/>
    <lineage>
        <taxon>Eukaryota</taxon>
        <taxon>Viridiplantae</taxon>
        <taxon>Streptophyta</taxon>
        <taxon>Embryophyta</taxon>
        <taxon>Tracheophyta</taxon>
        <taxon>Spermatophyta</taxon>
        <taxon>Magnoliopsida</taxon>
        <taxon>eudicotyledons</taxon>
        <taxon>Gunneridae</taxon>
        <taxon>Pentapetalae</taxon>
        <taxon>asterids</taxon>
        <taxon>campanulids</taxon>
        <taxon>Asterales</taxon>
        <taxon>Asteraceae</taxon>
        <taxon>Asteroideae</taxon>
        <taxon>Anthemideae</taxon>
        <taxon>Anthemidinae</taxon>
        <taxon>Tanacetum</taxon>
    </lineage>
</organism>
<keyword evidence="2" id="KW-1185">Reference proteome</keyword>
<comment type="caution">
    <text evidence="1">The sequence shown here is derived from an EMBL/GenBank/DDBJ whole genome shotgun (WGS) entry which is preliminary data.</text>
</comment>
<dbReference type="Proteomes" id="UP001151760">
    <property type="component" value="Unassembled WGS sequence"/>
</dbReference>